<proteinExistence type="predicted"/>
<dbReference type="Proteomes" id="UP000075809">
    <property type="component" value="Unassembled WGS sequence"/>
</dbReference>
<gene>
    <name evidence="1" type="ORF">ALC60_02625</name>
</gene>
<organism evidence="1 2">
    <name type="scientific">Mycetomoellerius zeteki</name>
    <dbReference type="NCBI Taxonomy" id="64791"/>
    <lineage>
        <taxon>Eukaryota</taxon>
        <taxon>Metazoa</taxon>
        <taxon>Ecdysozoa</taxon>
        <taxon>Arthropoda</taxon>
        <taxon>Hexapoda</taxon>
        <taxon>Insecta</taxon>
        <taxon>Pterygota</taxon>
        <taxon>Neoptera</taxon>
        <taxon>Endopterygota</taxon>
        <taxon>Hymenoptera</taxon>
        <taxon>Apocrita</taxon>
        <taxon>Aculeata</taxon>
        <taxon>Formicoidea</taxon>
        <taxon>Formicidae</taxon>
        <taxon>Myrmicinae</taxon>
        <taxon>Mycetomoellerius</taxon>
    </lineage>
</organism>
<name>A0A151XCV4_9HYME</name>
<evidence type="ECO:0000313" key="1">
    <source>
        <dbReference type="EMBL" id="KYQ58206.1"/>
    </source>
</evidence>
<dbReference type="AlphaFoldDB" id="A0A151XCV4"/>
<dbReference type="EMBL" id="KQ982294">
    <property type="protein sequence ID" value="KYQ58206.1"/>
    <property type="molecule type" value="Genomic_DNA"/>
</dbReference>
<sequence>ETSRGIAAQILEDLHLARRNPKKWTVVIVNYEVQNLEYIMNLNQVETIPLIHLLYEDFCNLYIYTPRKVYFRHNKDIFDHNTLGQAGVALELILEPCTFLDNLHQTDGSINSGRCTIGGSVVRGRNSEQQSAVDPGTG</sequence>
<keyword evidence="2" id="KW-1185">Reference proteome</keyword>
<reference evidence="1 2" key="1">
    <citation type="submission" date="2015-09" db="EMBL/GenBank/DDBJ databases">
        <title>Trachymyrmex zeteki WGS genome.</title>
        <authorList>
            <person name="Nygaard S."/>
            <person name="Hu H."/>
            <person name="Boomsma J."/>
            <person name="Zhang G."/>
        </authorList>
    </citation>
    <scope>NUCLEOTIDE SEQUENCE [LARGE SCALE GENOMIC DNA]</scope>
    <source>
        <strain evidence="1">Tzet28-1</strain>
        <tissue evidence="1">Whole body</tissue>
    </source>
</reference>
<feature type="non-terminal residue" evidence="1">
    <location>
        <position position="1"/>
    </location>
</feature>
<accession>A0A151XCV4</accession>
<evidence type="ECO:0000313" key="2">
    <source>
        <dbReference type="Proteomes" id="UP000075809"/>
    </source>
</evidence>
<protein>
    <submittedName>
        <fullName evidence="1">Uncharacterized protein</fullName>
    </submittedName>
</protein>